<organism evidence="1 2">
    <name type="scientific">Bordetella genomosp. 1</name>
    <dbReference type="NCBI Taxonomy" id="1395607"/>
    <lineage>
        <taxon>Bacteria</taxon>
        <taxon>Pseudomonadati</taxon>
        <taxon>Pseudomonadota</taxon>
        <taxon>Betaproteobacteria</taxon>
        <taxon>Burkholderiales</taxon>
        <taxon>Alcaligenaceae</taxon>
        <taxon>Bordetella</taxon>
    </lineage>
</organism>
<dbReference type="RefSeq" id="WP_094827369.1">
    <property type="nucleotide sequence ID" value="NZ_NEVL01000003.1"/>
</dbReference>
<evidence type="ECO:0000313" key="1">
    <source>
        <dbReference type="EMBL" id="OZI36565.1"/>
    </source>
</evidence>
<reference evidence="1 2" key="1">
    <citation type="submission" date="2017-05" db="EMBL/GenBank/DDBJ databases">
        <title>Complete and WGS of Bordetella genogroups.</title>
        <authorList>
            <person name="Spilker T."/>
            <person name="LiPuma J."/>
        </authorList>
    </citation>
    <scope>NUCLEOTIDE SEQUENCE [LARGE SCALE GENOMIC DNA]</scope>
    <source>
        <strain evidence="1 2">AU17610</strain>
    </source>
</reference>
<evidence type="ECO:0000313" key="2">
    <source>
        <dbReference type="Proteomes" id="UP000217005"/>
    </source>
</evidence>
<dbReference type="AlphaFoldDB" id="A0A261SHC2"/>
<gene>
    <name evidence="1" type="ORF">CEG14_16430</name>
</gene>
<dbReference type="EMBL" id="NEVL01000003">
    <property type="protein sequence ID" value="OZI36565.1"/>
    <property type="molecule type" value="Genomic_DNA"/>
</dbReference>
<comment type="caution">
    <text evidence="1">The sequence shown here is derived from an EMBL/GenBank/DDBJ whole genome shotgun (WGS) entry which is preliminary data.</text>
</comment>
<dbReference type="Proteomes" id="UP000217005">
    <property type="component" value="Unassembled WGS sequence"/>
</dbReference>
<accession>A0A261SHC2</accession>
<sequence length="91" mass="8976">MHARFTLSPPAAPSRGVPARVASRVAVAGPPARAGTPPPAPRRQVGVVSPPVVVSCVVSPPAVVHGVVAPPAVVRGVSPPAVMAAVAPPRH</sequence>
<name>A0A261SHC2_9BORD</name>
<protein>
    <submittedName>
        <fullName evidence="1">Uncharacterized protein</fullName>
    </submittedName>
</protein>
<proteinExistence type="predicted"/>